<dbReference type="Pfam" id="PF10908">
    <property type="entry name" value="Tlde1_dom"/>
    <property type="match status" value="1"/>
</dbReference>
<accession>A0A2S9IAS3</accession>
<dbReference type="RefSeq" id="WP_105593168.1">
    <property type="nucleotide sequence ID" value="NZ_PDET01000008.1"/>
</dbReference>
<organism evidence="2 3">
    <name type="scientific">Pantoea coffeiphila</name>
    <dbReference type="NCBI Taxonomy" id="1465635"/>
    <lineage>
        <taxon>Bacteria</taxon>
        <taxon>Pseudomonadati</taxon>
        <taxon>Pseudomonadota</taxon>
        <taxon>Gammaproteobacteria</taxon>
        <taxon>Enterobacterales</taxon>
        <taxon>Erwiniaceae</taxon>
        <taxon>Pantoea</taxon>
    </lineage>
</organism>
<feature type="domain" description="Tlde1" evidence="1">
    <location>
        <begin position="24"/>
        <end position="151"/>
    </location>
</feature>
<dbReference type="AlphaFoldDB" id="A0A2S9IAS3"/>
<evidence type="ECO:0000259" key="1">
    <source>
        <dbReference type="Pfam" id="PF10908"/>
    </source>
</evidence>
<keyword evidence="3" id="KW-1185">Reference proteome</keyword>
<comment type="caution">
    <text evidence="2">The sequence shown here is derived from an EMBL/GenBank/DDBJ whole genome shotgun (WGS) entry which is preliminary data.</text>
</comment>
<name>A0A2S9IAS3_9GAMM</name>
<proteinExistence type="predicted"/>
<dbReference type="Proteomes" id="UP000239181">
    <property type="component" value="Unassembled WGS sequence"/>
</dbReference>
<gene>
    <name evidence="2" type="ORF">CQW29_13055</name>
</gene>
<evidence type="ECO:0000313" key="2">
    <source>
        <dbReference type="EMBL" id="PRD14885.1"/>
    </source>
</evidence>
<dbReference type="InterPro" id="IPR021225">
    <property type="entry name" value="Tlde1_dom"/>
</dbReference>
<protein>
    <recommendedName>
        <fullName evidence="1">Tlde1 domain-containing protein</fullName>
    </recommendedName>
</protein>
<reference evidence="2 3" key="1">
    <citation type="submission" date="2017-10" db="EMBL/GenBank/DDBJ databases">
        <title>Draft genome of two endophytic bacteria isolated from 'guarana' Paullinia cupana (Mart.) Ducke.</title>
        <authorList>
            <person name="Siqueira K.A."/>
            <person name="Liotti R.G."/>
            <person name="Mendes T.A."/>
            <person name="Soares M.A."/>
        </authorList>
    </citation>
    <scope>NUCLEOTIDE SEQUENCE [LARGE SCALE GENOMIC DNA]</scope>
    <source>
        <strain evidence="2 3">342</strain>
    </source>
</reference>
<dbReference type="EMBL" id="PDET01000008">
    <property type="protein sequence ID" value="PRD14885.1"/>
    <property type="molecule type" value="Genomic_DNA"/>
</dbReference>
<sequence length="170" mass="18847">MALQGKFILNGADIAPLTIYGVGTFMAFSGQQVYMNKGGCGHMSKLGPIPPGNYYIVDRPTGDWKNRVRAAGIDVYKSIKTRSIINHYEWFALFRADGSIDDTTFIEGVERGGFRLHPGSISEGCITLVHRTDFLRLREIILNTEKFDIPNSKLRAYGKIEVIANGTSCP</sequence>
<evidence type="ECO:0000313" key="3">
    <source>
        <dbReference type="Proteomes" id="UP000239181"/>
    </source>
</evidence>
<dbReference type="OrthoDB" id="6490254at2"/>